<reference evidence="4" key="1">
    <citation type="submission" date="2020-01" db="EMBL/GenBank/DDBJ databases">
        <title>Caldichromatium gen. nov., sp. nov., a thermophilic purple sulfur bacterium member of the family Chromatiaceae isolated from Nakabusa hot spring, Japan.</title>
        <authorList>
            <person name="Saini M.K."/>
            <person name="Hanada S."/>
            <person name="Tank M."/>
        </authorList>
    </citation>
    <scope>NUCLEOTIDE SEQUENCE [LARGE SCALE GENOMIC DNA]</scope>
    <source>
        <strain evidence="4">No.7</strain>
    </source>
</reference>
<evidence type="ECO:0000256" key="1">
    <source>
        <dbReference type="SAM" id="Phobius"/>
    </source>
</evidence>
<dbReference type="Gene3D" id="1.20.144.10">
    <property type="entry name" value="Phosphatidic acid phosphatase type 2/haloperoxidase"/>
    <property type="match status" value="1"/>
</dbReference>
<evidence type="ECO:0000259" key="2">
    <source>
        <dbReference type="SMART" id="SM00014"/>
    </source>
</evidence>
<dbReference type="InterPro" id="IPR000326">
    <property type="entry name" value="PAP2/HPO"/>
</dbReference>
<feature type="transmembrane region" description="Helical" evidence="1">
    <location>
        <begin position="100"/>
        <end position="119"/>
    </location>
</feature>
<dbReference type="SUPFAM" id="SSF48317">
    <property type="entry name" value="Acid phosphatase/Vanadium-dependent haloperoxidase"/>
    <property type="match status" value="1"/>
</dbReference>
<feature type="transmembrane region" description="Helical" evidence="1">
    <location>
        <begin position="63"/>
        <end position="84"/>
    </location>
</feature>
<dbReference type="AlphaFoldDB" id="A0A6G7VG52"/>
<organism evidence="3 4">
    <name type="scientific">Caldichromatium japonicum</name>
    <dbReference type="NCBI Taxonomy" id="2699430"/>
    <lineage>
        <taxon>Bacteria</taxon>
        <taxon>Pseudomonadati</taxon>
        <taxon>Pseudomonadota</taxon>
        <taxon>Gammaproteobacteria</taxon>
        <taxon>Chromatiales</taxon>
        <taxon>Chromatiaceae</taxon>
        <taxon>Caldichromatium</taxon>
    </lineage>
</organism>
<name>A0A6G7VG52_9GAMM</name>
<feature type="transmembrane region" description="Helical" evidence="1">
    <location>
        <begin position="179"/>
        <end position="199"/>
    </location>
</feature>
<dbReference type="SMART" id="SM00014">
    <property type="entry name" value="acidPPc"/>
    <property type="match status" value="1"/>
</dbReference>
<proteinExistence type="predicted"/>
<feature type="domain" description="Phosphatidic acid phosphatase type 2/haloperoxidase" evidence="2">
    <location>
        <begin position="102"/>
        <end position="220"/>
    </location>
</feature>
<evidence type="ECO:0000313" key="3">
    <source>
        <dbReference type="EMBL" id="QIK39053.1"/>
    </source>
</evidence>
<sequence>MPWSLLQILRARWLNLSLAFWLGCAALVGVARTYPELDLAVSRLFYTPDTGFTLKGSPWEQGLYRSIPILTLMINLGLIALWWFNRRTGRRWLGLDGRRLAFLLALLILVPGLLVNQTLKTHWGRARPINVIAFGGDQPYTPAFVISVQQGKSFSSGHVAAAAYLMVVAATLAGRRSFWFGMALLYTLAVGAARIVAGGHFLSDVLTSILLVWMGQGVLRTIFLVDWPDESPKVSDAN</sequence>
<feature type="transmembrane region" description="Helical" evidence="1">
    <location>
        <begin position="154"/>
        <end position="172"/>
    </location>
</feature>
<evidence type="ECO:0000313" key="4">
    <source>
        <dbReference type="Proteomes" id="UP000502699"/>
    </source>
</evidence>
<dbReference type="Pfam" id="PF01569">
    <property type="entry name" value="PAP2"/>
    <property type="match status" value="1"/>
</dbReference>
<dbReference type="KEGG" id="cjap:GWK36_01705"/>
<keyword evidence="4" id="KW-1185">Reference proteome</keyword>
<keyword evidence="1" id="KW-0472">Membrane</keyword>
<dbReference type="Proteomes" id="UP000502699">
    <property type="component" value="Chromosome"/>
</dbReference>
<protein>
    <submittedName>
        <fullName evidence="3">Phosphatase PAP2 family protein</fullName>
    </submittedName>
</protein>
<dbReference type="EMBL" id="CP048029">
    <property type="protein sequence ID" value="QIK39053.1"/>
    <property type="molecule type" value="Genomic_DNA"/>
</dbReference>
<accession>A0A6G7VG52</accession>
<keyword evidence="1" id="KW-0812">Transmembrane</keyword>
<dbReference type="InterPro" id="IPR036938">
    <property type="entry name" value="PAP2/HPO_sf"/>
</dbReference>
<dbReference type="CDD" id="cd03396">
    <property type="entry name" value="PAP2_like_6"/>
    <property type="match status" value="1"/>
</dbReference>
<keyword evidence="1" id="KW-1133">Transmembrane helix</keyword>
<gene>
    <name evidence="3" type="ORF">GWK36_01705</name>
</gene>